<dbReference type="EMBL" id="UZAM01006748">
    <property type="protein sequence ID" value="VDO93586.1"/>
    <property type="molecule type" value="Genomic_DNA"/>
</dbReference>
<protein>
    <submittedName>
        <fullName evidence="3">TIL domain-containing protein</fullName>
    </submittedName>
</protein>
<reference evidence="1 2" key="2">
    <citation type="submission" date="2018-11" db="EMBL/GenBank/DDBJ databases">
        <authorList>
            <consortium name="Pathogen Informatics"/>
        </authorList>
    </citation>
    <scope>NUCLEOTIDE SEQUENCE [LARGE SCALE GENOMIC DNA]</scope>
</reference>
<evidence type="ECO:0000313" key="2">
    <source>
        <dbReference type="Proteomes" id="UP000270296"/>
    </source>
</evidence>
<organism evidence="3">
    <name type="scientific">Soboliphyme baturini</name>
    <dbReference type="NCBI Taxonomy" id="241478"/>
    <lineage>
        <taxon>Eukaryota</taxon>
        <taxon>Metazoa</taxon>
        <taxon>Ecdysozoa</taxon>
        <taxon>Nematoda</taxon>
        <taxon>Enoplea</taxon>
        <taxon>Dorylaimia</taxon>
        <taxon>Dioctophymatida</taxon>
        <taxon>Dioctophymatoidea</taxon>
        <taxon>Soboliphymatidae</taxon>
        <taxon>Soboliphyme</taxon>
    </lineage>
</organism>
<keyword evidence="2" id="KW-1185">Reference proteome</keyword>
<reference evidence="3" key="1">
    <citation type="submission" date="2016-06" db="UniProtKB">
        <authorList>
            <consortium name="WormBaseParasite"/>
        </authorList>
    </citation>
    <scope>IDENTIFICATION</scope>
</reference>
<sequence>MISSPLSRPESKLSSLCTATNECSPDLTDTENFSACGPRLSCSCCKGYLDMPHNPSAMPCHFVQEKPERYGNQPDGQQNKPGCGCCAEDARNAMNYPCSENVSSCPPMCSAVNRPRTCHYGAENTCITHAGSIGPVPAGNSVMPNAYPAISEQVMPISLSSAVTQRTWPPHSRTCTAPEPTERFASYEYKPPPAISNDCHVLSSGYSCTEQKRAGLQCNTAAAAAASPNSELDLSSLTLHSSPSVRSESIGTGQLPQTEAIGNEHEATPTSSYQEGNLVVSDMGSNLVTLMGETEMLFCRICYIGS</sequence>
<accession>A0A183IC69</accession>
<name>A0A183IC69_9BILA</name>
<gene>
    <name evidence="1" type="ORF">SBAD_LOCUS1213</name>
</gene>
<dbReference type="AlphaFoldDB" id="A0A183IC69"/>
<proteinExistence type="predicted"/>
<evidence type="ECO:0000313" key="3">
    <source>
        <dbReference type="WBParaSite" id="SBAD_0000126301-mRNA-1"/>
    </source>
</evidence>
<dbReference type="Proteomes" id="UP000270296">
    <property type="component" value="Unassembled WGS sequence"/>
</dbReference>
<dbReference type="WBParaSite" id="SBAD_0000126301-mRNA-1">
    <property type="protein sequence ID" value="SBAD_0000126301-mRNA-1"/>
    <property type="gene ID" value="SBAD_0000126301"/>
</dbReference>
<evidence type="ECO:0000313" key="1">
    <source>
        <dbReference type="EMBL" id="VDO93586.1"/>
    </source>
</evidence>